<protein>
    <submittedName>
        <fullName evidence="3">Cytochrome oxidase biogenesis protein Sco1/SenC/PrrC, thiol-disulfide reductase involved in Cu(I) insertion into CoxII Cu(A) center</fullName>
    </submittedName>
</protein>
<proteinExistence type="inferred from homology"/>
<dbReference type="InterPro" id="IPR003782">
    <property type="entry name" value="SCO1/SenC"/>
</dbReference>
<dbReference type="PANTHER" id="PTHR12151:SF25">
    <property type="entry name" value="LINALOOL DEHYDRATASE_ISOMERASE DOMAIN-CONTAINING PROTEIN"/>
    <property type="match status" value="1"/>
</dbReference>
<evidence type="ECO:0000313" key="3">
    <source>
        <dbReference type="EMBL" id="VAV96704.1"/>
    </source>
</evidence>
<comment type="similarity">
    <text evidence="1">Belongs to the SCO1/2 family.</text>
</comment>
<reference evidence="3" key="1">
    <citation type="submission" date="2018-06" db="EMBL/GenBank/DDBJ databases">
        <authorList>
            <person name="Zhirakovskaya E."/>
        </authorList>
    </citation>
    <scope>NUCLEOTIDE SEQUENCE</scope>
</reference>
<dbReference type="Pfam" id="PF02630">
    <property type="entry name" value="SCO1-SenC"/>
    <property type="match status" value="1"/>
</dbReference>
<dbReference type="SUPFAM" id="SSF52833">
    <property type="entry name" value="Thioredoxin-like"/>
    <property type="match status" value="1"/>
</dbReference>
<organism evidence="3">
    <name type="scientific">hydrothermal vent metagenome</name>
    <dbReference type="NCBI Taxonomy" id="652676"/>
    <lineage>
        <taxon>unclassified sequences</taxon>
        <taxon>metagenomes</taxon>
        <taxon>ecological metagenomes</taxon>
    </lineage>
</organism>
<sequence>MRTLRYILWGLVAVTAATMVYLFLNGGLGSQSNQQLAGRVLGSEFTLTRHDGKPVTDKELLGKPHVMFFGFTNCPEICPTSLFEIGNWLDKLGKDAERISVYFVTVDPGRDTAQVMSRYLSSFDPRIVGITGKVSKVEEMLRSFRVYFKRVELEDGNYTMDHTATVYLLNSEGRFVRSIAYGENGKSAVAKLRLMLK</sequence>
<dbReference type="EMBL" id="UOEC01000133">
    <property type="protein sequence ID" value="VAV96704.1"/>
    <property type="molecule type" value="Genomic_DNA"/>
</dbReference>
<gene>
    <name evidence="3" type="ORF">MNBD_ALPHA08-1319</name>
</gene>
<keyword evidence="2" id="KW-1133">Transmembrane helix</keyword>
<name>A0A3B0RSI5_9ZZZZ</name>
<evidence type="ECO:0000256" key="1">
    <source>
        <dbReference type="ARBA" id="ARBA00010996"/>
    </source>
</evidence>
<dbReference type="CDD" id="cd02968">
    <property type="entry name" value="SCO"/>
    <property type="match status" value="1"/>
</dbReference>
<feature type="transmembrane region" description="Helical" evidence="2">
    <location>
        <begin position="6"/>
        <end position="24"/>
    </location>
</feature>
<dbReference type="AlphaFoldDB" id="A0A3B0RSI5"/>
<keyword evidence="2" id="KW-0472">Membrane</keyword>
<keyword evidence="2" id="KW-0812">Transmembrane</keyword>
<dbReference type="InterPro" id="IPR036249">
    <property type="entry name" value="Thioredoxin-like_sf"/>
</dbReference>
<evidence type="ECO:0000256" key="2">
    <source>
        <dbReference type="SAM" id="Phobius"/>
    </source>
</evidence>
<accession>A0A3B0RSI5</accession>
<dbReference type="FunFam" id="3.40.30.10:FF:000013">
    <property type="entry name" value="Blast:Protein SCO1 homolog, mitochondrial"/>
    <property type="match status" value="1"/>
</dbReference>
<dbReference type="Gene3D" id="3.40.30.10">
    <property type="entry name" value="Glutaredoxin"/>
    <property type="match status" value="1"/>
</dbReference>
<dbReference type="PANTHER" id="PTHR12151">
    <property type="entry name" value="ELECTRON TRANSPORT PROTIN SCO1/SENC FAMILY MEMBER"/>
    <property type="match status" value="1"/>
</dbReference>